<proteinExistence type="predicted"/>
<keyword evidence="2" id="KW-1185">Reference proteome</keyword>
<dbReference type="Proteomes" id="UP000256708">
    <property type="component" value="Unassembled WGS sequence"/>
</dbReference>
<evidence type="ECO:0008006" key="3">
    <source>
        <dbReference type="Google" id="ProtNLM"/>
    </source>
</evidence>
<sequence>MRTNHMKALHSTAHTAARRGLYLLLSAVLVLAATGPTLAQTETLKSIVQGFDAYRSKALQEKLYLHLDRPFYACGETMWFKVYNTDGTLHKPLDLSKVAYVEVLDESLKPVLQGKIALKDGTGNGSFTLPVSLTSGNYKVRAYTSWMKNFEPDFYFETPVTVVNSFTSLGLPPVQDSATYAIQFFPEGGSLVQGISGKVAFQGVNRKTGKGIDFTGKVVDDNGVEVAQFRSHKFGIGQFTFIPVAAATYTALIELPNRKVLRQRLPQVYEQGYSLHLEEYNADQLQLTVAATGQQPEAVHLLGHARQIIGVAESARLQQGIATFVVDKSKLAEGVNHFTVFNSQKQPVCERLYFKRPTQKLQVDAKTDKDLYTTREKVTANLLTQAQEGQAVPANLSVSVYKLDSLQGESATDIYSYLWLTSDLKGTVEQPGYYFTTSGPEVDEAIDNLMLTHGWSRFRWEDVLPEQNTNYKFLPEYDGHFIRGKITDAETGAIAPNITTYLTAPGKHVRLYSATSNKDGLVQFQAKDFYGPKEIVVQSNFLKDSTYHFEVFSPFSDKYAAKPRPGLDIAEHLQQELTQRHIGVQVPYSYHEKHLNIYRAPGIDSTAFYGKADATYLLDDYVRFKVMEEVMREYVPGVQVRLRRGSFHFNVLDSPNSSLFHTNPLVLLDGVPVFDIDKIMAFDPRKVRKLEVFTSKYFHGPHVYTGLVSYTTYQGDLAGFQLDPRSLLMEYEGLQLQREFYAPSYDNEQQRQNRLPDFRNLLHWSPDVVTKADGKTALSFFTSDEAGKYMIVVQGMTKSGLTGSKAFTFEVRQQPL</sequence>
<gene>
    <name evidence="1" type="ORF">DXT99_06755</name>
</gene>
<organism evidence="1 2">
    <name type="scientific">Pontibacter diazotrophicus</name>
    <dbReference type="NCBI Taxonomy" id="1400979"/>
    <lineage>
        <taxon>Bacteria</taxon>
        <taxon>Pseudomonadati</taxon>
        <taxon>Bacteroidota</taxon>
        <taxon>Cytophagia</taxon>
        <taxon>Cytophagales</taxon>
        <taxon>Hymenobacteraceae</taxon>
        <taxon>Pontibacter</taxon>
    </lineage>
</organism>
<name>A0A3D8LE19_9BACT</name>
<evidence type="ECO:0000313" key="2">
    <source>
        <dbReference type="Proteomes" id="UP000256708"/>
    </source>
</evidence>
<dbReference type="EMBL" id="QRGR01000007">
    <property type="protein sequence ID" value="RDV15709.1"/>
    <property type="molecule type" value="Genomic_DNA"/>
</dbReference>
<protein>
    <recommendedName>
        <fullName evidence="3">Macroglobulin domain-containing protein</fullName>
    </recommendedName>
</protein>
<dbReference type="AlphaFoldDB" id="A0A3D8LE19"/>
<comment type="caution">
    <text evidence="1">The sequence shown here is derived from an EMBL/GenBank/DDBJ whole genome shotgun (WGS) entry which is preliminary data.</text>
</comment>
<evidence type="ECO:0000313" key="1">
    <source>
        <dbReference type="EMBL" id="RDV15709.1"/>
    </source>
</evidence>
<dbReference type="RefSeq" id="WP_115564782.1">
    <property type="nucleotide sequence ID" value="NZ_QRGR01000007.1"/>
</dbReference>
<dbReference type="OrthoDB" id="679547at2"/>
<accession>A0A3D8LE19</accession>
<reference evidence="2" key="1">
    <citation type="submission" date="2018-08" db="EMBL/GenBank/DDBJ databases">
        <authorList>
            <person name="Liu Z.-W."/>
            <person name="Du Z.-J."/>
        </authorList>
    </citation>
    <scope>NUCLEOTIDE SEQUENCE [LARGE SCALE GENOMIC DNA]</scope>
    <source>
        <strain evidence="2">H4X</strain>
    </source>
</reference>
<dbReference type="Gene3D" id="2.60.40.1930">
    <property type="match status" value="1"/>
</dbReference>